<evidence type="ECO:0000256" key="5">
    <source>
        <dbReference type="ARBA" id="ARBA00023136"/>
    </source>
</evidence>
<dbReference type="InterPro" id="IPR003388">
    <property type="entry name" value="Reticulon"/>
</dbReference>
<dbReference type="EMBL" id="JABEZX010000009">
    <property type="protein sequence ID" value="MBA0566504.1"/>
    <property type="molecule type" value="Genomic_DNA"/>
</dbReference>
<reference evidence="8 9" key="1">
    <citation type="journal article" date="2019" name="Genome Biol. Evol.">
        <title>Insights into the evolution of the New World diploid cottons (Gossypium, subgenus Houzingenia) based on genome sequencing.</title>
        <authorList>
            <person name="Grover C.E."/>
            <person name="Arick M.A. 2nd"/>
            <person name="Thrash A."/>
            <person name="Conover J.L."/>
            <person name="Sanders W.S."/>
            <person name="Peterson D.G."/>
            <person name="Frelichowski J.E."/>
            <person name="Scheffler J.A."/>
            <person name="Scheffler B.E."/>
            <person name="Wendel J.F."/>
        </authorList>
    </citation>
    <scope>NUCLEOTIDE SEQUENCE [LARGE SCALE GENOMIC DNA]</scope>
    <source>
        <strain evidence="8">157</strain>
        <tissue evidence="8">Leaf</tissue>
    </source>
</reference>
<keyword evidence="9" id="KW-1185">Reference proteome</keyword>
<evidence type="ECO:0000259" key="7">
    <source>
        <dbReference type="Pfam" id="PF02453"/>
    </source>
</evidence>
<name>A0A7J8MPH1_9ROSI</name>
<dbReference type="PANTHER" id="PTHR10994:SF67">
    <property type="entry name" value="RETICULON-LIKE PROTEIN B16"/>
    <property type="match status" value="1"/>
</dbReference>
<evidence type="ECO:0000313" key="9">
    <source>
        <dbReference type="Proteomes" id="UP000593572"/>
    </source>
</evidence>
<evidence type="ECO:0000256" key="3">
    <source>
        <dbReference type="ARBA" id="ARBA00022824"/>
    </source>
</evidence>
<accession>A0A7J8MPH1</accession>
<organism evidence="8 9">
    <name type="scientific">Gossypium lobatum</name>
    <dbReference type="NCBI Taxonomy" id="34289"/>
    <lineage>
        <taxon>Eukaryota</taxon>
        <taxon>Viridiplantae</taxon>
        <taxon>Streptophyta</taxon>
        <taxon>Embryophyta</taxon>
        <taxon>Tracheophyta</taxon>
        <taxon>Spermatophyta</taxon>
        <taxon>Magnoliopsida</taxon>
        <taxon>eudicotyledons</taxon>
        <taxon>Gunneridae</taxon>
        <taxon>Pentapetalae</taxon>
        <taxon>rosids</taxon>
        <taxon>malvids</taxon>
        <taxon>Malvales</taxon>
        <taxon>Malvaceae</taxon>
        <taxon>Malvoideae</taxon>
        <taxon>Gossypium</taxon>
    </lineage>
</organism>
<feature type="domain" description="Reticulon" evidence="7">
    <location>
        <begin position="5"/>
        <end position="87"/>
    </location>
</feature>
<protein>
    <recommendedName>
        <fullName evidence="7">Reticulon domain-containing protein</fullName>
    </recommendedName>
</protein>
<feature type="transmembrane region" description="Helical" evidence="6">
    <location>
        <begin position="12"/>
        <end position="30"/>
    </location>
</feature>
<evidence type="ECO:0000256" key="4">
    <source>
        <dbReference type="ARBA" id="ARBA00022989"/>
    </source>
</evidence>
<sequence length="98" mass="11112">MFPAANILLWKQWSVSFGIIVIATIDWLIFEKSGLLLLPICSDVLLILIVLLFIYANYAAYGNRQLETLPELEMSEEMVNTTTASLCASYGSRYDSWQ</sequence>
<keyword evidence="4 6" id="KW-1133">Transmembrane helix</keyword>
<dbReference type="PANTHER" id="PTHR10994">
    <property type="entry name" value="RETICULON"/>
    <property type="match status" value="1"/>
</dbReference>
<keyword evidence="5 6" id="KW-0472">Membrane</keyword>
<evidence type="ECO:0000313" key="8">
    <source>
        <dbReference type="EMBL" id="MBA0566504.1"/>
    </source>
</evidence>
<dbReference type="Pfam" id="PF02453">
    <property type="entry name" value="Reticulon"/>
    <property type="match status" value="1"/>
</dbReference>
<evidence type="ECO:0000256" key="1">
    <source>
        <dbReference type="ARBA" id="ARBA00004477"/>
    </source>
</evidence>
<comment type="caution">
    <text evidence="8">The sequence shown here is derived from an EMBL/GenBank/DDBJ whole genome shotgun (WGS) entry which is preliminary data.</text>
</comment>
<dbReference type="InterPro" id="IPR045064">
    <property type="entry name" value="Reticulon-like"/>
</dbReference>
<feature type="transmembrane region" description="Helical" evidence="6">
    <location>
        <begin position="36"/>
        <end position="56"/>
    </location>
</feature>
<keyword evidence="3" id="KW-0256">Endoplasmic reticulum</keyword>
<evidence type="ECO:0000256" key="2">
    <source>
        <dbReference type="ARBA" id="ARBA00022692"/>
    </source>
</evidence>
<dbReference type="GO" id="GO:0009617">
    <property type="term" value="P:response to bacterium"/>
    <property type="evidence" value="ECO:0007669"/>
    <property type="project" value="InterPro"/>
</dbReference>
<dbReference type="Proteomes" id="UP000593572">
    <property type="component" value="Unassembled WGS sequence"/>
</dbReference>
<keyword evidence="2 6" id="KW-0812">Transmembrane</keyword>
<dbReference type="AlphaFoldDB" id="A0A7J8MPH1"/>
<comment type="subcellular location">
    <subcellularLocation>
        <location evidence="1">Endoplasmic reticulum membrane</location>
        <topology evidence="1">Multi-pass membrane protein</topology>
    </subcellularLocation>
</comment>
<gene>
    <name evidence="8" type="ORF">Golob_011315</name>
</gene>
<dbReference type="GO" id="GO:0005789">
    <property type="term" value="C:endoplasmic reticulum membrane"/>
    <property type="evidence" value="ECO:0007669"/>
    <property type="project" value="UniProtKB-SubCell"/>
</dbReference>
<proteinExistence type="predicted"/>
<evidence type="ECO:0000256" key="6">
    <source>
        <dbReference type="SAM" id="Phobius"/>
    </source>
</evidence>